<dbReference type="OrthoDB" id="7391494at2"/>
<gene>
    <name evidence="3" type="ORF">GRI65_00985</name>
</gene>
<proteinExistence type="predicted"/>
<evidence type="ECO:0000313" key="4">
    <source>
        <dbReference type="Proteomes" id="UP000431922"/>
    </source>
</evidence>
<keyword evidence="4" id="KW-1185">Reference proteome</keyword>
<keyword evidence="2" id="KW-0812">Transmembrane</keyword>
<dbReference type="RefSeq" id="WP_160754676.1">
    <property type="nucleotide sequence ID" value="NZ_WTYL01000001.1"/>
</dbReference>
<accession>A0A845AXP8</accession>
<evidence type="ECO:0000256" key="1">
    <source>
        <dbReference type="SAM" id="Coils"/>
    </source>
</evidence>
<comment type="caution">
    <text evidence="3">The sequence shown here is derived from an EMBL/GenBank/DDBJ whole genome shotgun (WGS) entry which is preliminary data.</text>
</comment>
<dbReference type="AlphaFoldDB" id="A0A845AXP8"/>
<dbReference type="Proteomes" id="UP000431922">
    <property type="component" value="Unassembled WGS sequence"/>
</dbReference>
<keyword evidence="1" id="KW-0175">Coiled coil</keyword>
<evidence type="ECO:0000313" key="3">
    <source>
        <dbReference type="EMBL" id="MXP43025.1"/>
    </source>
</evidence>
<keyword evidence="2" id="KW-1133">Transmembrane helix</keyword>
<protein>
    <recommendedName>
        <fullName evidence="5">Phage shock protein B</fullName>
    </recommendedName>
</protein>
<keyword evidence="2" id="KW-0472">Membrane</keyword>
<organism evidence="3 4">
    <name type="scientific">Allopontixanthobacter sediminis</name>
    <dbReference type="NCBI Taxonomy" id="1689985"/>
    <lineage>
        <taxon>Bacteria</taxon>
        <taxon>Pseudomonadati</taxon>
        <taxon>Pseudomonadota</taxon>
        <taxon>Alphaproteobacteria</taxon>
        <taxon>Sphingomonadales</taxon>
        <taxon>Erythrobacteraceae</taxon>
        <taxon>Allopontixanthobacter</taxon>
    </lineage>
</organism>
<feature type="transmembrane region" description="Helical" evidence="2">
    <location>
        <begin position="6"/>
        <end position="26"/>
    </location>
</feature>
<name>A0A845AXP8_9SPHN</name>
<evidence type="ECO:0008006" key="5">
    <source>
        <dbReference type="Google" id="ProtNLM"/>
    </source>
</evidence>
<reference evidence="3 4" key="1">
    <citation type="submission" date="2019-12" db="EMBL/GenBank/DDBJ databases">
        <title>Genomic-based taxomic classification of the family Erythrobacteraceae.</title>
        <authorList>
            <person name="Xu L."/>
        </authorList>
    </citation>
    <scope>NUCLEOTIDE SEQUENCE [LARGE SCALE GENOMIC DNA]</scope>
    <source>
        <strain evidence="3 4">KCTC 42453</strain>
    </source>
</reference>
<dbReference type="EMBL" id="WTYL01000001">
    <property type="protein sequence ID" value="MXP43025.1"/>
    <property type="molecule type" value="Genomic_DNA"/>
</dbReference>
<sequence>MDWGSPEFVIAIIGISTLGWIVNNWIRAKHGYSLEDEWGGKTEHSSKRGADAEEVTQLREDKRVLSNQLDQMTDRLVVLEKIVTDRGYDVATQIEALRDQRTSDLKDNGVPLDSMNRERI</sequence>
<feature type="coiled-coil region" evidence="1">
    <location>
        <begin position="55"/>
        <end position="82"/>
    </location>
</feature>
<evidence type="ECO:0000256" key="2">
    <source>
        <dbReference type="SAM" id="Phobius"/>
    </source>
</evidence>